<feature type="domain" description="Thioredoxin" evidence="2">
    <location>
        <begin position="26"/>
        <end position="172"/>
    </location>
</feature>
<dbReference type="Pfam" id="PF17991">
    <property type="entry name" value="Thioredoxin_10"/>
    <property type="match status" value="1"/>
</dbReference>
<accession>A0A8S8XHU4</accession>
<dbReference type="InterPro" id="IPR050553">
    <property type="entry name" value="Thioredoxin_ResA/DsbE_sf"/>
</dbReference>
<evidence type="ECO:0000313" key="4">
    <source>
        <dbReference type="Proteomes" id="UP000681075"/>
    </source>
</evidence>
<reference evidence="3" key="1">
    <citation type="submission" date="2021-02" db="EMBL/GenBank/DDBJ databases">
        <title>Genome sequence of Rhodospirillales sp. strain TMPK1 isolated from soil.</title>
        <authorList>
            <person name="Nakai R."/>
            <person name="Kusada H."/>
            <person name="Tamaki H."/>
        </authorList>
    </citation>
    <scope>NUCLEOTIDE SEQUENCE</scope>
    <source>
        <strain evidence="3">TMPK1</strain>
    </source>
</reference>
<dbReference type="InterPro" id="IPR000866">
    <property type="entry name" value="AhpC/TSA"/>
</dbReference>
<evidence type="ECO:0000256" key="1">
    <source>
        <dbReference type="SAM" id="SignalP"/>
    </source>
</evidence>
<name>A0A8S8XHU4_9PROT</name>
<dbReference type="PANTHER" id="PTHR42852">
    <property type="entry name" value="THIOL:DISULFIDE INTERCHANGE PROTEIN DSBE"/>
    <property type="match status" value="1"/>
</dbReference>
<dbReference type="CDD" id="cd03012">
    <property type="entry name" value="TlpA_like_DipZ_like"/>
    <property type="match status" value="1"/>
</dbReference>
<dbReference type="RefSeq" id="WP_420245057.1">
    <property type="nucleotide sequence ID" value="NZ_BOPV01000001.1"/>
</dbReference>
<dbReference type="InterPro" id="IPR006311">
    <property type="entry name" value="TAT_signal"/>
</dbReference>
<keyword evidence="4" id="KW-1185">Reference proteome</keyword>
<evidence type="ECO:0000259" key="2">
    <source>
        <dbReference type="PROSITE" id="PS51352"/>
    </source>
</evidence>
<dbReference type="AlphaFoldDB" id="A0A8S8XHU4"/>
<dbReference type="SUPFAM" id="SSF52833">
    <property type="entry name" value="Thioredoxin-like"/>
    <property type="match status" value="1"/>
</dbReference>
<protein>
    <recommendedName>
        <fullName evidence="2">Thioredoxin domain-containing protein</fullName>
    </recommendedName>
</protein>
<dbReference type="GO" id="GO:0016491">
    <property type="term" value="F:oxidoreductase activity"/>
    <property type="evidence" value="ECO:0007669"/>
    <property type="project" value="InterPro"/>
</dbReference>
<comment type="caution">
    <text evidence="3">The sequence shown here is derived from an EMBL/GenBank/DDBJ whole genome shotgun (WGS) entry which is preliminary data.</text>
</comment>
<gene>
    <name evidence="3" type="ORF">TMPK1_37790</name>
</gene>
<feature type="chain" id="PRO_5035837083" description="Thioredoxin domain-containing protein" evidence="1">
    <location>
        <begin position="27"/>
        <end position="324"/>
    </location>
</feature>
<dbReference type="Proteomes" id="UP000681075">
    <property type="component" value="Unassembled WGS sequence"/>
</dbReference>
<dbReference type="Pfam" id="PF00578">
    <property type="entry name" value="AhpC-TSA"/>
    <property type="match status" value="1"/>
</dbReference>
<dbReference type="InterPro" id="IPR013766">
    <property type="entry name" value="Thioredoxin_domain"/>
</dbReference>
<dbReference type="InterPro" id="IPR036249">
    <property type="entry name" value="Thioredoxin-like_sf"/>
</dbReference>
<dbReference type="PROSITE" id="PS51318">
    <property type="entry name" value="TAT"/>
    <property type="match status" value="1"/>
</dbReference>
<keyword evidence="1" id="KW-0732">Signal</keyword>
<dbReference type="Gene3D" id="2.60.120.260">
    <property type="entry name" value="Galactose-binding domain-like"/>
    <property type="match status" value="1"/>
</dbReference>
<dbReference type="PANTHER" id="PTHR42852:SF13">
    <property type="entry name" value="PROTEIN DIPZ"/>
    <property type="match status" value="1"/>
</dbReference>
<evidence type="ECO:0000313" key="3">
    <source>
        <dbReference type="EMBL" id="GIL41542.1"/>
    </source>
</evidence>
<dbReference type="InterPro" id="IPR041017">
    <property type="entry name" value="Thioredoxin_10"/>
</dbReference>
<organism evidence="3 4">
    <name type="scientific">Roseiterribacter gracilis</name>
    <dbReference type="NCBI Taxonomy" id="2812848"/>
    <lineage>
        <taxon>Bacteria</taxon>
        <taxon>Pseudomonadati</taxon>
        <taxon>Pseudomonadota</taxon>
        <taxon>Alphaproteobacteria</taxon>
        <taxon>Rhodospirillales</taxon>
        <taxon>Roseiterribacteraceae</taxon>
        <taxon>Roseiterribacter</taxon>
    </lineage>
</organism>
<dbReference type="PROSITE" id="PS51352">
    <property type="entry name" value="THIOREDOXIN_2"/>
    <property type="match status" value="1"/>
</dbReference>
<dbReference type="GO" id="GO:0016209">
    <property type="term" value="F:antioxidant activity"/>
    <property type="evidence" value="ECO:0007669"/>
    <property type="project" value="InterPro"/>
</dbReference>
<sequence length="324" mass="36064">MDRRSFLQSTGLLAAGALAGFVPAHAASLRSAPEFTGLDGWVNSTTPLTMAGLRGKVVLVDFWTYSCINCIRTVPYLNRWQEEYGPQGLQVVGIHTPEFGFEKMRPNVELAVEKRGIRYPVGQDNDFKTWRAWSNRAWPAFYLVDREGRIVLLREGEGFAHEMESAIRALLNIAGPATKHPGDDPDLSKIRTPEFYFGSQHDIAQDGTQRPRLGEASYSFDASQRPLNGKYLLDGSWNRESEPLILRSPTGRVRVRFTAAKMHLVAASAQPARLKITVDGRAQDPVDVDFASLYTLLDGKDYSEHVLDIETDTPGLTLYSATFG</sequence>
<feature type="signal peptide" evidence="1">
    <location>
        <begin position="1"/>
        <end position="26"/>
    </location>
</feature>
<proteinExistence type="predicted"/>
<dbReference type="EMBL" id="BOPV01000001">
    <property type="protein sequence ID" value="GIL41542.1"/>
    <property type="molecule type" value="Genomic_DNA"/>
</dbReference>
<dbReference type="Gene3D" id="3.40.30.10">
    <property type="entry name" value="Glutaredoxin"/>
    <property type="match status" value="1"/>
</dbReference>